<evidence type="ECO:0000313" key="3">
    <source>
        <dbReference type="EMBL" id="CDR71984.1"/>
    </source>
</evidence>
<organism evidence="3">
    <name type="scientific">Babesia bigemina</name>
    <dbReference type="NCBI Taxonomy" id="5866"/>
    <lineage>
        <taxon>Eukaryota</taxon>
        <taxon>Sar</taxon>
        <taxon>Alveolata</taxon>
        <taxon>Apicomplexa</taxon>
        <taxon>Aconoidasida</taxon>
        <taxon>Piroplasmida</taxon>
        <taxon>Babesiidae</taxon>
        <taxon>Babesia</taxon>
    </lineage>
</organism>
<feature type="compositionally biased region" description="Pro residues" evidence="2">
    <location>
        <begin position="790"/>
        <end position="800"/>
    </location>
</feature>
<sequence>MLLRKPWRTLKSKQLDELKNKLSIFTEKNKSDDCKKLLTHLCDGLEKFLGFNPSSKGYDGSGIVYSDLDRLCDGVMGFLYKIISEVKENNNLSPYKKTLENAVNELNKNLNKGKIGLEAVIGPVKRGVKGWLGAVNEKSKKVIEPLSALIINIIDVNDAIRGMVTREHDDLVAVVLADWIDSVQRCPPHSKKSSDAIGSIDQNLSNDLKPHVNLIVQATESLKDNAVADYFGLRDVCQKVDEQFRELDKLVADGLGGENGLKKKIDDDVTALKNKVKDEYPSCLRNSIKAAKENLLECKVVTDPYLMFMYNNNKSNMFEKKFDEIERLMKDVNDGVKLPSRGESEIRDKVTAIQQNILALDAELQVGAGKIGGAISLAIQNVNHAVTILDQKVQQDLQTLKNSIDSEISKYVEKLAAALEVGVIGAYGGSARPGFTRLVNSLNKHDPITPDTQLGTHLKNVNEHKKDFGMAIETVLFDIRQAKSHWDGASKDLKLALIGDVNKAVEASFKEAHKKHTSVQGLMDNYKKWLTGTAVGPDASPNCLNVKIGDIKGTLTNYFTNSVDERARFNFDRGEHFGKYNQKKQTATQAIDEILRKVTNFEELPGKVSGTKKEVEAFIRELHGQVKHLHNHVGRTLEFVEAAETQLTQMIQAINQDIDSVHDKVKQYIDEFHQQYRSASTTAQTNIKKSALSNFAQSKAAALQKLKQLVERENEAIKKIIEDDMNSGLKGMMKQMNDNKTTLDTISGLVSPPAAPGNDDGTKLRQMSEHFKTYYNTIHDHINGQVKPPTNQPPTPPPTAPTTDPADQLTKIKSDFDKLLTNLIDSNSTKKYNYDNEFIKLRDQLSSSLALLHPSAFANPRHPELLDAVKKGLQGFVKEMERVYVNGYDGHEESINIDKLVIDGSNNDKKLTDDGRNLSKVFLTIMNTIYDDLHKLHFECEHYWKDNKLCETQKEKDNPLGLYLKRCGYTVAKKETSKDGESQCKTGVTGGVIFSKLVATTASTSGT</sequence>
<reference evidence="3" key="1">
    <citation type="journal article" date="2014" name="Nucleic Acids Res.">
        <title>The evolutionary dynamics of variant antigen genes in Babesia reveal a history of genomic innovation underlying host-parasite interaction.</title>
        <authorList>
            <person name="Jackson A.P."/>
            <person name="Otto T.D."/>
            <person name="Darby A."/>
            <person name="Ramaprasad A."/>
            <person name="Xia D."/>
            <person name="Echaide I.E."/>
            <person name="Farber M."/>
            <person name="Gahlot S."/>
            <person name="Gamble J."/>
            <person name="Gupta D."/>
            <person name="Gupta Y."/>
            <person name="Jackson L."/>
            <person name="Malandrin L."/>
            <person name="Malas T.B."/>
            <person name="Moussa E."/>
            <person name="Nair M."/>
            <person name="Reid AJ."/>
            <person name="Sanders M."/>
            <person name="Sharma J."/>
            <person name="Tracey A."/>
            <person name="Quail M.A."/>
            <person name="Weir W."/>
            <person name="Wastling J.M."/>
            <person name="Hall N."/>
            <person name="Willadsen P."/>
            <person name="Lingelbach K."/>
            <person name="Shiels B."/>
            <person name="Tait A."/>
            <person name="Berriman M."/>
            <person name="Allred D.R."/>
            <person name="Pain A."/>
        </authorList>
    </citation>
    <scope>NUCLEOTIDE SEQUENCE</scope>
    <source>
        <strain evidence="3">Bond</strain>
    </source>
</reference>
<dbReference type="AlphaFoldDB" id="A0A061BU47"/>
<feature type="coiled-coil region" evidence="1">
    <location>
        <begin position="696"/>
        <end position="723"/>
    </location>
</feature>
<proteinExistence type="predicted"/>
<dbReference type="VEuPathDB" id="PiroplasmaDB:BBBOND_0006460"/>
<feature type="region of interest" description="Disordered" evidence="2">
    <location>
        <begin position="781"/>
        <end position="807"/>
    </location>
</feature>
<dbReference type="RefSeq" id="XP_012770925.1">
    <property type="nucleotide sequence ID" value="XM_012915471.1"/>
</dbReference>
<evidence type="ECO:0000256" key="2">
    <source>
        <dbReference type="SAM" id="MobiDB-lite"/>
    </source>
</evidence>
<evidence type="ECO:0000256" key="1">
    <source>
        <dbReference type="SAM" id="Coils"/>
    </source>
</evidence>
<reference evidence="3" key="2">
    <citation type="submission" date="2014-06" db="EMBL/GenBank/DDBJ databases">
        <authorList>
            <person name="Aslett M."/>
            <person name="De Silva Nishadi"/>
        </authorList>
    </citation>
    <scope>NUCLEOTIDE SEQUENCE</scope>
    <source>
        <strain evidence="3">Bond</strain>
    </source>
</reference>
<gene>
    <name evidence="3" type="ORF">BBBOND_0006460</name>
</gene>
<dbReference type="GeneID" id="24562201"/>
<name>A0A061BU47_BABBI</name>
<protein>
    <recommendedName>
        <fullName evidence="4">Extracellular matrix-binding ebh</fullName>
    </recommendedName>
</protein>
<accession>A0A061BU47</accession>
<dbReference type="KEGG" id="bbig:BBBOND_0006460"/>
<keyword evidence="1" id="KW-0175">Coiled coil</keyword>
<evidence type="ECO:0008006" key="4">
    <source>
        <dbReference type="Google" id="ProtNLM"/>
    </source>
</evidence>
<dbReference type="EMBL" id="LK055277">
    <property type="protein sequence ID" value="CDR71984.1"/>
    <property type="molecule type" value="Genomic_DNA"/>
</dbReference>
<feature type="non-terminal residue" evidence="3">
    <location>
        <position position="1007"/>
    </location>
</feature>
<dbReference type="OrthoDB" id="367180at2759"/>